<comment type="caution">
    <text evidence="6">The sequence shown here is derived from an EMBL/GenBank/DDBJ whole genome shotgun (WGS) entry which is preliminary data.</text>
</comment>
<evidence type="ECO:0000313" key="6">
    <source>
        <dbReference type="EMBL" id="RZS45046.1"/>
    </source>
</evidence>
<dbReference type="PANTHER" id="PTHR22946">
    <property type="entry name" value="DIENELACTONE HYDROLASE DOMAIN-CONTAINING PROTEIN-RELATED"/>
    <property type="match status" value="1"/>
</dbReference>
<feature type="domain" description="PET hydrolase/cutinase-like" evidence="5">
    <location>
        <begin position="42"/>
        <end position="291"/>
    </location>
</feature>
<dbReference type="InterPro" id="IPR029058">
    <property type="entry name" value="AB_hydrolase_fold"/>
</dbReference>
<accession>A0A4Q7L6Z1</accession>
<feature type="region of interest" description="Disordered" evidence="3">
    <location>
        <begin position="31"/>
        <end position="55"/>
    </location>
</feature>
<dbReference type="InterPro" id="IPR050261">
    <property type="entry name" value="FrsA_esterase"/>
</dbReference>
<dbReference type="Gene3D" id="3.40.50.1820">
    <property type="entry name" value="alpha/beta hydrolase"/>
    <property type="match status" value="1"/>
</dbReference>
<dbReference type="AlphaFoldDB" id="A0A4Q7L6Z1"/>
<dbReference type="InterPro" id="IPR041127">
    <property type="entry name" value="PET_hydrolase/cutinase-like"/>
</dbReference>
<feature type="compositionally biased region" description="Pro residues" evidence="3">
    <location>
        <begin position="306"/>
        <end position="338"/>
    </location>
</feature>
<dbReference type="EMBL" id="SGWQ01000001">
    <property type="protein sequence ID" value="RZS45046.1"/>
    <property type="molecule type" value="Genomic_DNA"/>
</dbReference>
<protein>
    <submittedName>
        <fullName evidence="6">Dienelactone hydrolase</fullName>
    </submittedName>
</protein>
<gene>
    <name evidence="6" type="ORF">EV193_101930</name>
</gene>
<evidence type="ECO:0000313" key="7">
    <source>
        <dbReference type="Proteomes" id="UP000294257"/>
    </source>
</evidence>
<keyword evidence="7" id="KW-1185">Reference proteome</keyword>
<dbReference type="Proteomes" id="UP000294257">
    <property type="component" value="Unassembled WGS sequence"/>
</dbReference>
<dbReference type="SUPFAM" id="SSF53474">
    <property type="entry name" value="alpha/beta-Hydrolases"/>
    <property type="match status" value="1"/>
</dbReference>
<evidence type="ECO:0000256" key="2">
    <source>
        <dbReference type="ARBA" id="ARBA00022801"/>
    </source>
</evidence>
<feature type="chain" id="PRO_5020757778" evidence="4">
    <location>
        <begin position="30"/>
        <end position="362"/>
    </location>
</feature>
<reference evidence="6 7" key="1">
    <citation type="submission" date="2019-02" db="EMBL/GenBank/DDBJ databases">
        <title>Genomic Encyclopedia of Type Strains, Phase IV (KMG-IV): sequencing the most valuable type-strain genomes for metagenomic binning, comparative biology and taxonomic classification.</title>
        <authorList>
            <person name="Goeker M."/>
        </authorList>
    </citation>
    <scope>NUCLEOTIDE SEQUENCE [LARGE SCALE GENOMIC DNA]</scope>
    <source>
        <strain evidence="6 7">DSM 101727</strain>
    </source>
</reference>
<dbReference type="PANTHER" id="PTHR22946:SF9">
    <property type="entry name" value="POLYKETIDE TRANSFERASE AF380"/>
    <property type="match status" value="1"/>
</dbReference>
<comment type="similarity">
    <text evidence="1">Belongs to the AB hydrolase superfamily.</text>
</comment>
<organism evidence="6 7">
    <name type="scientific">Herbihabitans rhizosphaerae</name>
    <dbReference type="NCBI Taxonomy" id="1872711"/>
    <lineage>
        <taxon>Bacteria</taxon>
        <taxon>Bacillati</taxon>
        <taxon>Actinomycetota</taxon>
        <taxon>Actinomycetes</taxon>
        <taxon>Pseudonocardiales</taxon>
        <taxon>Pseudonocardiaceae</taxon>
        <taxon>Herbihabitans</taxon>
    </lineage>
</organism>
<evidence type="ECO:0000256" key="1">
    <source>
        <dbReference type="ARBA" id="ARBA00008645"/>
    </source>
</evidence>
<evidence type="ECO:0000256" key="4">
    <source>
        <dbReference type="SAM" id="SignalP"/>
    </source>
</evidence>
<feature type="signal peptide" evidence="4">
    <location>
        <begin position="1"/>
        <end position="29"/>
    </location>
</feature>
<dbReference type="Pfam" id="PF12740">
    <property type="entry name" value="PETase"/>
    <property type="match status" value="1"/>
</dbReference>
<evidence type="ECO:0000256" key="3">
    <source>
        <dbReference type="SAM" id="MobiDB-lite"/>
    </source>
</evidence>
<keyword evidence="4" id="KW-0732">Signal</keyword>
<sequence length="362" mass="38342">MKAKPVRAGVLAASMAASISLLSPATAAAQPNCPPPPCSETTLRGPDPTEASIGAETGTFNTTTIDVPKGTIQGMGGATIFAPTGTGNCKYGAVIIQSGMKLDRDRLAWYGPRVASQGFVVMTMDANSENELPAARARLYPLAIDYLTKSSQVKDTVDANRLAVSGWSFGGGAALDYSRQNSKLKASIPLTPWELPTSRYDTVQTPTLIFGAESDDQAPANTMPYPFYRSLPANRPKAYLELKGAEHDVVATPNPDTAAKTTIAKTYISWLKRFVDSDGRYDQFLWPRADTEGKIARYEFVKQLAPPAPPNQCPSPSPTPTRPPTSTPPSSSRPPAPAPGGGQVGIVPIGAPETGDRGLTEH</sequence>
<proteinExistence type="inferred from homology"/>
<feature type="region of interest" description="Disordered" evidence="3">
    <location>
        <begin position="305"/>
        <end position="362"/>
    </location>
</feature>
<name>A0A4Q7L6Z1_9PSEU</name>
<dbReference type="GO" id="GO:0052689">
    <property type="term" value="F:carboxylic ester hydrolase activity"/>
    <property type="evidence" value="ECO:0007669"/>
    <property type="project" value="UniProtKB-ARBA"/>
</dbReference>
<keyword evidence="2 6" id="KW-0378">Hydrolase</keyword>
<evidence type="ECO:0000259" key="5">
    <source>
        <dbReference type="Pfam" id="PF12740"/>
    </source>
</evidence>